<keyword evidence="2 11" id="KW-0813">Transport</keyword>
<keyword evidence="3 11" id="KW-0894">Sodium channel</keyword>
<dbReference type="PANTHER" id="PTHR11690">
    <property type="entry name" value="AMILORIDE-SENSITIVE SODIUM CHANNEL-RELATED"/>
    <property type="match status" value="1"/>
</dbReference>
<evidence type="ECO:0000313" key="13">
    <source>
        <dbReference type="Proteomes" id="UP000095280"/>
    </source>
</evidence>
<dbReference type="AlphaFoldDB" id="A0A1I8JAF4"/>
<evidence type="ECO:0000256" key="1">
    <source>
        <dbReference type="ARBA" id="ARBA00004141"/>
    </source>
</evidence>
<dbReference type="Pfam" id="PF00858">
    <property type="entry name" value="ASC"/>
    <property type="match status" value="1"/>
</dbReference>
<dbReference type="GO" id="GO:0015280">
    <property type="term" value="F:ligand-gated sodium channel activity"/>
    <property type="evidence" value="ECO:0007669"/>
    <property type="project" value="TreeGrafter"/>
</dbReference>
<feature type="transmembrane region" description="Helical" evidence="12">
    <location>
        <begin position="82"/>
        <end position="106"/>
    </location>
</feature>
<name>A0A1I8JAF4_9PLAT</name>
<evidence type="ECO:0000256" key="12">
    <source>
        <dbReference type="SAM" id="Phobius"/>
    </source>
</evidence>
<proteinExistence type="inferred from homology"/>
<keyword evidence="5 12" id="KW-1133">Transmembrane helix</keyword>
<dbReference type="Gene3D" id="1.10.287.770">
    <property type="entry name" value="YojJ-like"/>
    <property type="match status" value="1"/>
</dbReference>
<evidence type="ECO:0000256" key="4">
    <source>
        <dbReference type="ARBA" id="ARBA00022692"/>
    </source>
</evidence>
<dbReference type="Proteomes" id="UP000095280">
    <property type="component" value="Unplaced"/>
</dbReference>
<dbReference type="InterPro" id="IPR001873">
    <property type="entry name" value="ENaC"/>
</dbReference>
<dbReference type="GO" id="GO:0005886">
    <property type="term" value="C:plasma membrane"/>
    <property type="evidence" value="ECO:0007669"/>
    <property type="project" value="TreeGrafter"/>
</dbReference>
<evidence type="ECO:0000256" key="10">
    <source>
        <dbReference type="ARBA" id="ARBA00023303"/>
    </source>
</evidence>
<keyword evidence="6" id="KW-0915">Sodium</keyword>
<evidence type="ECO:0000256" key="11">
    <source>
        <dbReference type="RuleBase" id="RU000679"/>
    </source>
</evidence>
<accession>A0A1I8JAF4</accession>
<sequence length="145" mass="16157">MSTWPSNNYLSDAALLLDLSESPALRQLLERTPSYEYKRTLIRRNIVKLVVYLKSQVLHKHVSQPAYTIDSALSDTGGQVGLWLGLSVLTIFEIVEMLAQLAYLSVAKLRERKLRMLGRGSLTNSLTSLGKLPSRGCKSFDVGMS</sequence>
<evidence type="ECO:0000256" key="6">
    <source>
        <dbReference type="ARBA" id="ARBA00023053"/>
    </source>
</evidence>
<keyword evidence="9 11" id="KW-0739">Sodium transport</keyword>
<evidence type="ECO:0000256" key="5">
    <source>
        <dbReference type="ARBA" id="ARBA00022989"/>
    </source>
</evidence>
<evidence type="ECO:0000256" key="9">
    <source>
        <dbReference type="ARBA" id="ARBA00023201"/>
    </source>
</evidence>
<reference evidence="14" key="1">
    <citation type="submission" date="2016-11" db="UniProtKB">
        <authorList>
            <consortium name="WormBaseParasite"/>
        </authorList>
    </citation>
    <scope>IDENTIFICATION</scope>
</reference>
<comment type="subcellular location">
    <subcellularLocation>
        <location evidence="1">Membrane</location>
        <topology evidence="1">Multi-pass membrane protein</topology>
    </subcellularLocation>
</comment>
<keyword evidence="10 11" id="KW-0407">Ion channel</keyword>
<keyword evidence="8 12" id="KW-0472">Membrane</keyword>
<keyword evidence="13" id="KW-1185">Reference proteome</keyword>
<evidence type="ECO:0000256" key="8">
    <source>
        <dbReference type="ARBA" id="ARBA00023136"/>
    </source>
</evidence>
<protein>
    <submittedName>
        <fullName evidence="14">Peroxisomal membrane protein PEX16</fullName>
    </submittedName>
</protein>
<evidence type="ECO:0000256" key="3">
    <source>
        <dbReference type="ARBA" id="ARBA00022461"/>
    </source>
</evidence>
<evidence type="ECO:0000313" key="14">
    <source>
        <dbReference type="WBParaSite" id="maker-uti_cns_0046653-snap-gene-1.13-mRNA-1"/>
    </source>
</evidence>
<keyword evidence="7 11" id="KW-0406">Ion transport</keyword>
<evidence type="ECO:0000256" key="2">
    <source>
        <dbReference type="ARBA" id="ARBA00022448"/>
    </source>
</evidence>
<comment type="similarity">
    <text evidence="11">Belongs to the amiloride-sensitive sodium channel (TC 1.A.6) family.</text>
</comment>
<evidence type="ECO:0000256" key="7">
    <source>
        <dbReference type="ARBA" id="ARBA00023065"/>
    </source>
</evidence>
<dbReference type="WBParaSite" id="maker-uti_cns_0046653-snap-gene-1.13-mRNA-1">
    <property type="protein sequence ID" value="maker-uti_cns_0046653-snap-gene-1.13-mRNA-1"/>
    <property type="gene ID" value="maker-uti_cns_0046653-snap-gene-1.13"/>
</dbReference>
<organism evidence="13 14">
    <name type="scientific">Macrostomum lignano</name>
    <dbReference type="NCBI Taxonomy" id="282301"/>
    <lineage>
        <taxon>Eukaryota</taxon>
        <taxon>Metazoa</taxon>
        <taxon>Spiralia</taxon>
        <taxon>Lophotrochozoa</taxon>
        <taxon>Platyhelminthes</taxon>
        <taxon>Rhabditophora</taxon>
        <taxon>Macrostomorpha</taxon>
        <taxon>Macrostomida</taxon>
        <taxon>Macrostomidae</taxon>
        <taxon>Macrostomum</taxon>
    </lineage>
</organism>
<dbReference type="PRINTS" id="PR01078">
    <property type="entry name" value="AMINACHANNEL"/>
</dbReference>
<dbReference type="PANTHER" id="PTHR11690:SF248">
    <property type="entry name" value="PICKPOCKET 17, ISOFORM A"/>
    <property type="match status" value="1"/>
</dbReference>
<keyword evidence="4 11" id="KW-0812">Transmembrane</keyword>